<dbReference type="GO" id="GO:0005886">
    <property type="term" value="C:plasma membrane"/>
    <property type="evidence" value="ECO:0007669"/>
    <property type="project" value="TreeGrafter"/>
</dbReference>
<dbReference type="Proteomes" id="UP000235347">
    <property type="component" value="Unassembled WGS sequence"/>
</dbReference>
<feature type="transmembrane region" description="Helical" evidence="2">
    <location>
        <begin position="160"/>
        <end position="178"/>
    </location>
</feature>
<feature type="transmembrane region" description="Helical" evidence="2">
    <location>
        <begin position="12"/>
        <end position="29"/>
    </location>
</feature>
<dbReference type="AlphaFoldDB" id="A0A2N7WG00"/>
<comment type="caution">
    <text evidence="4">The sequence shown here is derived from an EMBL/GenBank/DDBJ whole genome shotgun (WGS) entry which is preliminary data.</text>
</comment>
<protein>
    <submittedName>
        <fullName evidence="4">Peptidase A24</fullName>
    </submittedName>
</protein>
<evidence type="ECO:0000259" key="3">
    <source>
        <dbReference type="Pfam" id="PF01478"/>
    </source>
</evidence>
<accession>A0A2N7WG00</accession>
<comment type="similarity">
    <text evidence="1">Belongs to the peptidase A24 family.</text>
</comment>
<feature type="transmembrane region" description="Helical" evidence="2">
    <location>
        <begin position="36"/>
        <end position="55"/>
    </location>
</feature>
<evidence type="ECO:0000256" key="2">
    <source>
        <dbReference type="SAM" id="Phobius"/>
    </source>
</evidence>
<proteinExistence type="inferred from homology"/>
<keyword evidence="2" id="KW-1133">Transmembrane helix</keyword>
<gene>
    <name evidence="4" type="ORF">C0Z19_01300</name>
</gene>
<keyword evidence="5" id="KW-1185">Reference proteome</keyword>
<evidence type="ECO:0000256" key="1">
    <source>
        <dbReference type="ARBA" id="ARBA00005801"/>
    </source>
</evidence>
<dbReference type="Pfam" id="PF01478">
    <property type="entry name" value="Peptidase_A24"/>
    <property type="match status" value="1"/>
</dbReference>
<keyword evidence="2" id="KW-0812">Transmembrane</keyword>
<dbReference type="PANTHER" id="PTHR30487:SF0">
    <property type="entry name" value="PREPILIN LEADER PEPTIDASE_N-METHYLTRANSFERASE-RELATED"/>
    <property type="match status" value="1"/>
</dbReference>
<feature type="domain" description="Prepilin type IV endopeptidase peptidase" evidence="3">
    <location>
        <begin position="14"/>
        <end position="117"/>
    </location>
</feature>
<feature type="transmembrane region" description="Helical" evidence="2">
    <location>
        <begin position="99"/>
        <end position="122"/>
    </location>
</feature>
<dbReference type="GO" id="GO:0004190">
    <property type="term" value="F:aspartic-type endopeptidase activity"/>
    <property type="evidence" value="ECO:0007669"/>
    <property type="project" value="InterPro"/>
</dbReference>
<dbReference type="PANTHER" id="PTHR30487">
    <property type="entry name" value="TYPE 4 PREPILIN-LIKE PROTEINS LEADER PEPTIDE-PROCESSING ENZYME"/>
    <property type="match status" value="1"/>
</dbReference>
<organism evidence="4 5">
    <name type="scientific">Trinickia soli</name>
    <dbReference type="NCBI Taxonomy" id="380675"/>
    <lineage>
        <taxon>Bacteria</taxon>
        <taxon>Pseudomonadati</taxon>
        <taxon>Pseudomonadota</taxon>
        <taxon>Betaproteobacteria</taxon>
        <taxon>Burkholderiales</taxon>
        <taxon>Burkholderiaceae</taxon>
        <taxon>Trinickia</taxon>
    </lineage>
</organism>
<dbReference type="InterPro" id="IPR000045">
    <property type="entry name" value="Prepilin_IV_endopep_pep"/>
</dbReference>
<dbReference type="InterPro" id="IPR050882">
    <property type="entry name" value="Prepilin_peptidase/N-MTase"/>
</dbReference>
<reference evidence="4 5" key="1">
    <citation type="submission" date="2018-01" db="EMBL/GenBank/DDBJ databases">
        <title>Whole genome analyses suggest that Burkholderia sensu lato contains two further novel genera in the rhizoxinica-symbiotica group Mycetohabitans gen. nov., and Trinickia gen. nov.: implications for the evolution of diazotrophy and nodulation in the Burkholderiaceae.</title>
        <authorList>
            <person name="Estrada-de los Santos P."/>
            <person name="Palmer M."/>
            <person name="Chavez-Ramirez B."/>
            <person name="Beukes C."/>
            <person name="Steenkamp E.T."/>
            <person name="Hirsch A.M."/>
            <person name="Manyaka P."/>
            <person name="Maluk M."/>
            <person name="Lafos M."/>
            <person name="Crook M."/>
            <person name="Gross E."/>
            <person name="Simon M.F."/>
            <person name="Bueno dos Reis Junior F."/>
            <person name="Poole P.S."/>
            <person name="Venter S.N."/>
            <person name="James E.K."/>
        </authorList>
    </citation>
    <scope>NUCLEOTIDE SEQUENCE [LARGE SCALE GENOMIC DNA]</scope>
    <source>
        <strain evidence="4 5">GP25-8</strain>
    </source>
</reference>
<sequence>MFTVPLPPQPIPLLVVGLVVVTASTDIVCRRIPNLVIAMGLLAAFVVQACLHGPVSGVGDALAGTFTGFALLIPLYLLRATGAGDVKLLAMIGAWIGPAMILYVALTAFVIGGVWSIVWTLFRGRMQQFLLNLWSITHGGWRLQQDGPNDTSGIKSVGTLPYGVAIAAGTLVTLFMSVV</sequence>
<dbReference type="RefSeq" id="WP_102607975.1">
    <property type="nucleotide sequence ID" value="NZ_CADIKD010000006.1"/>
</dbReference>
<feature type="transmembrane region" description="Helical" evidence="2">
    <location>
        <begin position="61"/>
        <end position="78"/>
    </location>
</feature>
<name>A0A2N7WG00_9BURK</name>
<dbReference type="EMBL" id="PNYB01000001">
    <property type="protein sequence ID" value="PMS28386.1"/>
    <property type="molecule type" value="Genomic_DNA"/>
</dbReference>
<evidence type="ECO:0000313" key="5">
    <source>
        <dbReference type="Proteomes" id="UP000235347"/>
    </source>
</evidence>
<dbReference type="Gene3D" id="1.20.120.1220">
    <property type="match status" value="1"/>
</dbReference>
<dbReference type="GO" id="GO:0006465">
    <property type="term" value="P:signal peptide processing"/>
    <property type="evidence" value="ECO:0007669"/>
    <property type="project" value="TreeGrafter"/>
</dbReference>
<keyword evidence="2" id="KW-0472">Membrane</keyword>
<evidence type="ECO:0000313" key="4">
    <source>
        <dbReference type="EMBL" id="PMS28386.1"/>
    </source>
</evidence>